<name>A0A7J6KPC5_PERCH</name>
<reference evidence="1 2" key="1">
    <citation type="submission" date="2020-04" db="EMBL/GenBank/DDBJ databases">
        <title>Perkinsus chesapeaki whole genome sequence.</title>
        <authorList>
            <person name="Bogema D.R."/>
        </authorList>
    </citation>
    <scope>NUCLEOTIDE SEQUENCE [LARGE SCALE GENOMIC DNA]</scope>
    <source>
        <strain evidence="1">ATCC PRA-425</strain>
    </source>
</reference>
<evidence type="ECO:0000313" key="2">
    <source>
        <dbReference type="Proteomes" id="UP000591131"/>
    </source>
</evidence>
<dbReference type="AlphaFoldDB" id="A0A7J6KPC5"/>
<comment type="caution">
    <text evidence="1">The sequence shown here is derived from an EMBL/GenBank/DDBJ whole genome shotgun (WGS) entry which is preliminary data.</text>
</comment>
<keyword evidence="2" id="KW-1185">Reference proteome</keyword>
<protein>
    <submittedName>
        <fullName evidence="1">Uncharacterized protein</fullName>
    </submittedName>
</protein>
<gene>
    <name evidence="1" type="ORF">FOL47_002806</name>
</gene>
<proteinExistence type="predicted"/>
<organism evidence="1 2">
    <name type="scientific">Perkinsus chesapeaki</name>
    <name type="common">Clam parasite</name>
    <name type="synonym">Perkinsus andrewsi</name>
    <dbReference type="NCBI Taxonomy" id="330153"/>
    <lineage>
        <taxon>Eukaryota</taxon>
        <taxon>Sar</taxon>
        <taxon>Alveolata</taxon>
        <taxon>Perkinsozoa</taxon>
        <taxon>Perkinsea</taxon>
        <taxon>Perkinsida</taxon>
        <taxon>Perkinsidae</taxon>
        <taxon>Perkinsus</taxon>
    </lineage>
</organism>
<evidence type="ECO:0000313" key="1">
    <source>
        <dbReference type="EMBL" id="KAF4648784.1"/>
    </source>
</evidence>
<sequence length="107" mass="12064">MEKHLLTLLVLADRVGQSRGVPVRDSEMLSKLYASMPEKITDWLDNLDAASTSTFIALRLELRRWTRKNEKVMTPARNARNAKVQVSVAHMDDDNDGTPDIVIADKT</sequence>
<dbReference type="EMBL" id="JAAPAO010001807">
    <property type="protein sequence ID" value="KAF4648784.1"/>
    <property type="molecule type" value="Genomic_DNA"/>
</dbReference>
<accession>A0A7J6KPC5</accession>
<dbReference type="Proteomes" id="UP000591131">
    <property type="component" value="Unassembled WGS sequence"/>
</dbReference>